<dbReference type="Proteomes" id="UP000234585">
    <property type="component" value="Unassembled WGS sequence"/>
</dbReference>
<protein>
    <submittedName>
        <fullName evidence="3">Aspartate racemase</fullName>
    </submittedName>
</protein>
<keyword evidence="2" id="KW-0413">Isomerase</keyword>
<name>A0A2I2F849_ASPCN</name>
<evidence type="ECO:0000256" key="1">
    <source>
        <dbReference type="ARBA" id="ARBA00007847"/>
    </source>
</evidence>
<dbReference type="AlphaFoldDB" id="A0A2I2F849"/>
<dbReference type="GO" id="GO:0047661">
    <property type="term" value="F:amino-acid racemase activity"/>
    <property type="evidence" value="ECO:0007669"/>
    <property type="project" value="InterPro"/>
</dbReference>
<reference evidence="3 4" key="1">
    <citation type="submission" date="2017-12" db="EMBL/GenBank/DDBJ databases">
        <authorList>
            <consortium name="DOE Joint Genome Institute"/>
            <person name="Haridas S."/>
            <person name="Kjaerbolling I."/>
            <person name="Vesth T.C."/>
            <person name="Frisvad J.C."/>
            <person name="Nybo J.L."/>
            <person name="Theobald S."/>
            <person name="Kuo A."/>
            <person name="Bowyer P."/>
            <person name="Matsuda Y."/>
            <person name="Mondo S."/>
            <person name="Lyhne E.K."/>
            <person name="Kogle M.E."/>
            <person name="Clum A."/>
            <person name="Lipzen A."/>
            <person name="Salamov A."/>
            <person name="Ngan C.Y."/>
            <person name="Daum C."/>
            <person name="Chiniquy J."/>
            <person name="Barry K."/>
            <person name="LaButti K."/>
            <person name="Simmons B.A."/>
            <person name="Magnuson J.K."/>
            <person name="Mortensen U.H."/>
            <person name="Larsen T.O."/>
            <person name="Grigoriev I.V."/>
            <person name="Baker S.E."/>
            <person name="Andersen M.R."/>
            <person name="Nordberg H.P."/>
            <person name="Cantor M.N."/>
            <person name="Hua S.X."/>
        </authorList>
    </citation>
    <scope>NUCLEOTIDE SEQUENCE [LARGE SCALE GENOMIC DNA]</scope>
    <source>
        <strain evidence="3 4">CBS 102.13</strain>
    </source>
</reference>
<evidence type="ECO:0000256" key="2">
    <source>
        <dbReference type="ARBA" id="ARBA00023235"/>
    </source>
</evidence>
<dbReference type="InterPro" id="IPR015942">
    <property type="entry name" value="Asp/Glu/hydantoin_racemase"/>
</dbReference>
<comment type="similarity">
    <text evidence="1">Belongs to the aspartate/glutamate racemases family.</text>
</comment>
<organism evidence="3 4">
    <name type="scientific">Aspergillus candidus</name>
    <dbReference type="NCBI Taxonomy" id="41067"/>
    <lineage>
        <taxon>Eukaryota</taxon>
        <taxon>Fungi</taxon>
        <taxon>Dikarya</taxon>
        <taxon>Ascomycota</taxon>
        <taxon>Pezizomycotina</taxon>
        <taxon>Eurotiomycetes</taxon>
        <taxon>Eurotiomycetidae</taxon>
        <taxon>Eurotiales</taxon>
        <taxon>Aspergillaceae</taxon>
        <taxon>Aspergillus</taxon>
        <taxon>Aspergillus subgen. Circumdati</taxon>
    </lineage>
</organism>
<dbReference type="InterPro" id="IPR004380">
    <property type="entry name" value="Asp_race"/>
</dbReference>
<dbReference type="Gene3D" id="3.40.50.1860">
    <property type="match status" value="2"/>
</dbReference>
<dbReference type="RefSeq" id="XP_024670812.1">
    <property type="nucleotide sequence ID" value="XM_024817604.1"/>
</dbReference>
<dbReference type="EMBL" id="KZ559148">
    <property type="protein sequence ID" value="PLB36800.1"/>
    <property type="molecule type" value="Genomic_DNA"/>
</dbReference>
<dbReference type="NCBIfam" id="TIGR00035">
    <property type="entry name" value="asp_race"/>
    <property type="match status" value="1"/>
</dbReference>
<keyword evidence="4" id="KW-1185">Reference proteome</keyword>
<dbReference type="PANTHER" id="PTHR21198:SF7">
    <property type="entry name" value="ASPARTATE-GLUTAMATE RACEMASE FAMILY"/>
    <property type="match status" value="1"/>
</dbReference>
<evidence type="ECO:0000313" key="3">
    <source>
        <dbReference type="EMBL" id="PLB36800.1"/>
    </source>
</evidence>
<dbReference type="PANTHER" id="PTHR21198">
    <property type="entry name" value="GLUTAMATE RACEMASE"/>
    <property type="match status" value="1"/>
</dbReference>
<evidence type="ECO:0000313" key="4">
    <source>
        <dbReference type="Proteomes" id="UP000234585"/>
    </source>
</evidence>
<dbReference type="GeneID" id="36524764"/>
<dbReference type="SUPFAM" id="SSF53681">
    <property type="entry name" value="Aspartate/glutamate racemase"/>
    <property type="match status" value="2"/>
</dbReference>
<dbReference type="Pfam" id="PF01177">
    <property type="entry name" value="Asp_Glu_race"/>
    <property type="match status" value="1"/>
</dbReference>
<gene>
    <name evidence="3" type="ORF">BDW47DRAFT_132598</name>
</gene>
<dbReference type="STRING" id="41067.A0A2I2F849"/>
<proteinExistence type="inferred from homology"/>
<dbReference type="OrthoDB" id="187836at2759"/>
<dbReference type="InterPro" id="IPR001920">
    <property type="entry name" value="Asp/Glu_race"/>
</dbReference>
<accession>A0A2I2F849</accession>
<sequence>MKTIGIIGGLSWPSTITYYQVINELVTRRLGGLRGPKIVVIQADLHQITEWRLSGQVDKIRQQFHKYITSLQSAGADFYLVACNTYQFAAEKLPVDIPMLHMADSLGRRINKEGYKRIGFLGSSTTLTGQFIIGPLRSKYGLDVLIPDAHQRAGLERVIMDELTKNIILPESREMFRQVIYFLVDQGAELIILGCTEIGLLVREEDSPVPVMDTSLVHAEDAVDKAMTLCREL</sequence>